<dbReference type="Proteomes" id="UP000323917">
    <property type="component" value="Chromosome"/>
</dbReference>
<dbReference type="AlphaFoldDB" id="A0A5B9Q8B9"/>
<dbReference type="GO" id="GO:0046872">
    <property type="term" value="F:metal ion binding"/>
    <property type="evidence" value="ECO:0007669"/>
    <property type="project" value="UniProtKB-KW"/>
</dbReference>
<keyword evidence="5" id="KW-1185">Reference proteome</keyword>
<dbReference type="EC" id="1.14.11.1" evidence="4"/>
<dbReference type="PANTHER" id="PTHR35303:SF5">
    <property type="entry name" value="OS02G0197800 PROTEIN"/>
    <property type="match status" value="1"/>
</dbReference>
<evidence type="ECO:0000313" key="5">
    <source>
        <dbReference type="Proteomes" id="UP000323917"/>
    </source>
</evidence>
<dbReference type="GO" id="GO:0008336">
    <property type="term" value="F:gamma-butyrobetaine dioxygenase activity"/>
    <property type="evidence" value="ECO:0007669"/>
    <property type="project" value="UniProtKB-EC"/>
</dbReference>
<proteinExistence type="predicted"/>
<keyword evidence="4" id="KW-0223">Dioxygenase</keyword>
<evidence type="ECO:0000256" key="1">
    <source>
        <dbReference type="ARBA" id="ARBA00022723"/>
    </source>
</evidence>
<gene>
    <name evidence="4" type="ORF">Pr1d_26120</name>
</gene>
<dbReference type="PANTHER" id="PTHR35303">
    <property type="entry name" value="OS02G0197800 PROTEIN"/>
    <property type="match status" value="1"/>
</dbReference>
<dbReference type="KEGG" id="bgok:Pr1d_26120"/>
<keyword evidence="2" id="KW-0408">Iron</keyword>
<organism evidence="4 5">
    <name type="scientific">Bythopirellula goksoeyrii</name>
    <dbReference type="NCBI Taxonomy" id="1400387"/>
    <lineage>
        <taxon>Bacteria</taxon>
        <taxon>Pseudomonadati</taxon>
        <taxon>Planctomycetota</taxon>
        <taxon>Planctomycetia</taxon>
        <taxon>Pirellulales</taxon>
        <taxon>Lacipirellulaceae</taxon>
        <taxon>Bythopirellula</taxon>
    </lineage>
</organism>
<sequence length="101" mass="11528">MSNVPLDLKANRESGQLHVAWGDSQIDFPFAFLRRQCQCAHCVNEWTGEQILDPASVPEDISIESMELVGSYAVRIHWTDGHNAGLFTWERLRELCRLLNS</sequence>
<dbReference type="Pfam" id="PF06155">
    <property type="entry name" value="GBBH-like_N"/>
    <property type="match status" value="1"/>
</dbReference>
<protein>
    <submittedName>
        <fullName evidence="4">Gamma-butyrobetaine dioxygenase</fullName>
        <ecNumber evidence="4">1.14.11.1</ecNumber>
    </submittedName>
</protein>
<reference evidence="4 5" key="1">
    <citation type="submission" date="2019-08" db="EMBL/GenBank/DDBJ databases">
        <title>Deep-cultivation of Planctomycetes and their phenomic and genomic characterization uncovers novel biology.</title>
        <authorList>
            <person name="Wiegand S."/>
            <person name="Jogler M."/>
            <person name="Boedeker C."/>
            <person name="Pinto D."/>
            <person name="Vollmers J."/>
            <person name="Rivas-Marin E."/>
            <person name="Kohn T."/>
            <person name="Peeters S.H."/>
            <person name="Heuer A."/>
            <person name="Rast P."/>
            <person name="Oberbeckmann S."/>
            <person name="Bunk B."/>
            <person name="Jeske O."/>
            <person name="Meyerdierks A."/>
            <person name="Storesund J.E."/>
            <person name="Kallscheuer N."/>
            <person name="Luecker S."/>
            <person name="Lage O.M."/>
            <person name="Pohl T."/>
            <person name="Merkel B.J."/>
            <person name="Hornburger P."/>
            <person name="Mueller R.-W."/>
            <person name="Bruemmer F."/>
            <person name="Labrenz M."/>
            <person name="Spormann A.M."/>
            <person name="Op den Camp H."/>
            <person name="Overmann J."/>
            <person name="Amann R."/>
            <person name="Jetten M.S.M."/>
            <person name="Mascher T."/>
            <person name="Medema M.H."/>
            <person name="Devos D.P."/>
            <person name="Kaster A.-K."/>
            <person name="Ovreas L."/>
            <person name="Rohde M."/>
            <person name="Galperin M.Y."/>
            <person name="Jogler C."/>
        </authorList>
    </citation>
    <scope>NUCLEOTIDE SEQUENCE [LARGE SCALE GENOMIC DNA]</scope>
    <source>
        <strain evidence="4 5">Pr1d</strain>
    </source>
</reference>
<keyword evidence="1" id="KW-0479">Metal-binding</keyword>
<dbReference type="Gene3D" id="3.30.2020.30">
    <property type="match status" value="1"/>
</dbReference>
<evidence type="ECO:0000313" key="4">
    <source>
        <dbReference type="EMBL" id="QEG35314.1"/>
    </source>
</evidence>
<dbReference type="EMBL" id="CP042913">
    <property type="protein sequence ID" value="QEG35314.1"/>
    <property type="molecule type" value="Genomic_DNA"/>
</dbReference>
<name>A0A5B9Q8B9_9BACT</name>
<evidence type="ECO:0000259" key="3">
    <source>
        <dbReference type="Pfam" id="PF06155"/>
    </source>
</evidence>
<accession>A0A5B9Q8B9</accession>
<dbReference type="InterPro" id="IPR038492">
    <property type="entry name" value="GBBH-like_N_sf"/>
</dbReference>
<dbReference type="InterPro" id="IPR010376">
    <property type="entry name" value="GBBH-like_N"/>
</dbReference>
<evidence type="ECO:0000256" key="2">
    <source>
        <dbReference type="ARBA" id="ARBA00023004"/>
    </source>
</evidence>
<dbReference type="RefSeq" id="WP_148073840.1">
    <property type="nucleotide sequence ID" value="NZ_CP042913.1"/>
</dbReference>
<keyword evidence="4" id="KW-0560">Oxidoreductase</keyword>
<feature type="domain" description="Gamma-butyrobetaine hydroxylase-like N-terminal" evidence="3">
    <location>
        <begin position="9"/>
        <end position="93"/>
    </location>
</feature>
<dbReference type="OrthoDB" id="9794178at2"/>